<organism evidence="8 9">
    <name type="scientific">Bacteroides fragilis (strain ATCC 25285 / DSM 2151 / CCUG 4856 / JCM 11019 / LMG 10263 / NCTC 9343 / Onslow / VPI 2553 / EN-2)</name>
    <dbReference type="NCBI Taxonomy" id="272559"/>
    <lineage>
        <taxon>Bacteria</taxon>
        <taxon>Pseudomonadati</taxon>
        <taxon>Bacteroidota</taxon>
        <taxon>Bacteroidia</taxon>
        <taxon>Bacteroidales</taxon>
        <taxon>Bacteroidaceae</taxon>
        <taxon>Bacteroides</taxon>
    </lineage>
</organism>
<dbReference type="DNASU" id="3285730"/>
<keyword evidence="7" id="KW-0449">Lipoprotein</keyword>
<proteinExistence type="inferred from homology"/>
<accession>Q5LDY1</accession>
<evidence type="ECO:0000256" key="6">
    <source>
        <dbReference type="ARBA" id="ARBA00023237"/>
    </source>
</evidence>
<dbReference type="GO" id="GO:0009279">
    <property type="term" value="C:cell outer membrane"/>
    <property type="evidence" value="ECO:0007669"/>
    <property type="project" value="UniProtKB-SubCell"/>
</dbReference>
<keyword evidence="6" id="KW-0998">Cell outer membrane</keyword>
<dbReference type="EMBL" id="CR626927">
    <property type="protein sequence ID" value="CAH07674.1"/>
    <property type="molecule type" value="Genomic_DNA"/>
</dbReference>
<evidence type="ECO:0000256" key="2">
    <source>
        <dbReference type="ARBA" id="ARBA00007248"/>
    </source>
</evidence>
<dbReference type="Proteomes" id="UP000006731">
    <property type="component" value="Chromosome"/>
</dbReference>
<reference evidence="8 9" key="1">
    <citation type="journal article" date="2005" name="Science">
        <title>Extensive DNA inversions in the B. fragilis genome control variable gene expression.</title>
        <authorList>
            <person name="Cerdeno-Tarraga A.M."/>
            <person name="Patrick S."/>
            <person name="Crosmann L."/>
            <person name="Blakely G."/>
            <person name="Abratt V."/>
            <person name="Lennard N."/>
            <person name="Duerden B."/>
            <person name="Poxton I."/>
            <person name="Harris B."/>
            <person name="Quail M.A."/>
            <person name="Barron A."/>
            <person name="Clarck L."/>
            <person name="Corton C."/>
            <person name="Doggett J."/>
            <person name="Holden M.T.G."/>
            <person name="Larke N."/>
            <person name="Line A."/>
            <person name="Lord A."/>
            <person name="Norbertczak H."/>
            <person name="Ormond D."/>
            <person name="Price C."/>
            <person name="Rabbinowitsch E."/>
            <person name="Woodward J."/>
            <person name="Barrel B.G."/>
            <person name="Parkhill J."/>
        </authorList>
    </citation>
    <scope>NUCLEOTIDE SEQUENCE [LARGE SCALE GENOMIC DNA]</scope>
    <source>
        <strain evidence="9">ATCC 25285 / DSM 2151 / CCUG 4856 / JCM 11019 / LMG 10263 / NCTC 9343 / Onslow / VPI 2553 / EN-2</strain>
    </source>
</reference>
<comment type="similarity">
    <text evidence="2">Belongs to the bacteroidetes fimbrillin superfamily. FimB/Mfa2 family.</text>
</comment>
<evidence type="ECO:0000256" key="7">
    <source>
        <dbReference type="ARBA" id="ARBA00023288"/>
    </source>
</evidence>
<dbReference type="Gene3D" id="2.60.40.2100">
    <property type="match status" value="1"/>
</dbReference>
<dbReference type="InterPro" id="IPR014941">
    <property type="entry name" value="FimB/Mfa2/Mfa3"/>
</dbReference>
<dbReference type="GeneID" id="60366729"/>
<dbReference type="RefSeq" id="WP_005786989.1">
    <property type="nucleotide sequence ID" value="NC_003228.3"/>
</dbReference>
<comment type="subcellular location">
    <subcellularLocation>
        <location evidence="1">Cell outer membrane</location>
    </subcellularLocation>
</comment>
<dbReference type="PROSITE" id="PS51257">
    <property type="entry name" value="PROKAR_LIPOPROTEIN"/>
    <property type="match status" value="1"/>
</dbReference>
<evidence type="ECO:0000256" key="1">
    <source>
        <dbReference type="ARBA" id="ARBA00004442"/>
    </source>
</evidence>
<protein>
    <submittedName>
        <fullName evidence="8">Uncharacterized protein</fullName>
    </submittedName>
</protein>
<accession>A0A380YZX6</accession>
<sequence>MEDKKIKFQIICFLFFFLLSGCISENTDDCSQGTFLKFRYVLNPANEDLFSSSVDVVTVYVFDSEKKFVTMKVDSGYNLSGGNIMKLNLPDGRYDIVAIGGDLADYHIGTFDSTAEEFFKSGLEPFITSLNDFRLKVVSVRQGTLFPDSLKDLFVGMVENVEVRSGKEFNYMIDFTKNTNRVELRVLGLEHMEYTPVLSADNGRYNYRNAIPNDALERIYVPLSSNTRSEGKIFTYNILRLMEDRWVSLHFLDNRGNNIIPEFEGLNIIEEIMKSPKYNQQMDLDREDYYEIELKFDGLTLVSMKINGWEIISINPEV</sequence>
<dbReference type="AlphaFoldDB" id="A0A380YZX6"/>
<keyword evidence="5" id="KW-0564">Palmitate</keyword>
<evidence type="ECO:0000313" key="8">
    <source>
        <dbReference type="EMBL" id="CAH07674.1"/>
    </source>
</evidence>
<gene>
    <name evidence="8" type="ORF">BF9343_1893</name>
</gene>
<dbReference type="Pfam" id="PF08842">
    <property type="entry name" value="Mfa2"/>
    <property type="match status" value="1"/>
</dbReference>
<dbReference type="HOGENOM" id="CLU_059697_0_0_10"/>
<name>A0A380YZX6_BACFN</name>
<keyword evidence="4" id="KW-0472">Membrane</keyword>
<keyword evidence="9" id="KW-1185">Reference proteome</keyword>
<evidence type="ECO:0000256" key="3">
    <source>
        <dbReference type="ARBA" id="ARBA00022729"/>
    </source>
</evidence>
<keyword evidence="3" id="KW-0732">Signal</keyword>
<evidence type="ECO:0000256" key="4">
    <source>
        <dbReference type="ARBA" id="ARBA00023136"/>
    </source>
</evidence>
<dbReference type="KEGG" id="bfs:BF9343_1893"/>
<evidence type="ECO:0000256" key="5">
    <source>
        <dbReference type="ARBA" id="ARBA00023139"/>
    </source>
</evidence>
<evidence type="ECO:0000313" key="9">
    <source>
        <dbReference type="Proteomes" id="UP000006731"/>
    </source>
</evidence>
<dbReference type="Gene3D" id="2.60.40.2090">
    <property type="match status" value="1"/>
</dbReference>